<dbReference type="GO" id="GO:0010181">
    <property type="term" value="F:FMN binding"/>
    <property type="evidence" value="ECO:0007669"/>
    <property type="project" value="InterPro"/>
</dbReference>
<gene>
    <name evidence="4" type="ORF">FAZ69_14925</name>
</gene>
<dbReference type="CDD" id="cd02932">
    <property type="entry name" value="OYE_YqiM_FMN"/>
    <property type="match status" value="1"/>
</dbReference>
<dbReference type="Pfam" id="PF01494">
    <property type="entry name" value="FAD_binding_3"/>
    <property type="match status" value="1"/>
</dbReference>
<dbReference type="SUPFAM" id="SSF51905">
    <property type="entry name" value="FAD/NAD(P)-binding domain"/>
    <property type="match status" value="1"/>
</dbReference>
<keyword evidence="5" id="KW-1185">Reference proteome</keyword>
<dbReference type="Gene3D" id="3.20.20.70">
    <property type="entry name" value="Aldolase class I"/>
    <property type="match status" value="1"/>
</dbReference>
<protein>
    <submittedName>
        <fullName evidence="4">Bifunctional salicylyl-CoA 5-hydroxylase/oxidoreductase</fullName>
    </submittedName>
</protein>
<proteinExistence type="predicted"/>
<evidence type="ECO:0000313" key="5">
    <source>
        <dbReference type="Proteomes" id="UP000305539"/>
    </source>
</evidence>
<evidence type="ECO:0000313" key="4">
    <source>
        <dbReference type="EMBL" id="TKC88430.1"/>
    </source>
</evidence>
<sequence length="793" mass="88470">MRIVCIGGGPAGLYFGLLMKLQNPAHEVSVVERNRPYDTFGWGVVFSDQTLGNLRAADAKSAEMILDAFNHWDDIEIHFRGSKVRSSGHGFCGIGRKRLLNILQARCEEVGVKLVFETNVTDDDAYGADLIVACDGANSAVRQKYAATYQPDIDMRDCRFVWLGTNKLFDAFTFAFEKTEWGWFQAHAYRFDDNTSTFIVETPERVWRAAGLDEMSKEESIAFCERLFAKYLDGHPLMSNASHLRGSSQWIRFPRVVNRQWVHRKPRADGGTTPVVLMGDAAHTAHFSIGSGTKLALEDAIELATSIAAHPRDLDAALDHYTDVRSVDVLRIQNAARNSTEWFEHVDRYVSFEPEQFAYSLLTRSQRISHENLRTRDARYLSSFENWLASRADGRARDTNQRTKSIPPMFTPFTLRGVTLKNRVVVSPMAQYSAVDGVAGDYHLMHLGARAMGGAALVMTEMTCVSPEARITPGCPGMYTPEHLRAWRRIVDFVHANSDAKIGMQLGHAGAKASTRVSWEGIDQPLPDGNWSLVSASPQQYLKGVSQWSREAGREELREIQQQFVRAAQMAEEAGFDWLELHCAHGYFLSSFLSPLTNHRTDEYGGSLANRLRYPLEVFAAIREVWPAHKPISVRISAHDWVEGGNTPDDAVEIARAFKAAGADMIDVSSGQVSKEEKPVYGRMFQTPFSDRIRNEAGISTIAVGAISEADHVNSIIAAGRADLCAIARPHLANPAWTLTEAAKIGYLDVTWPKQYTAAKSQLERNLERERAMAGQNARATPAERLQRAEELV</sequence>
<dbReference type="GO" id="GO:0050661">
    <property type="term" value="F:NADP binding"/>
    <property type="evidence" value="ECO:0007669"/>
    <property type="project" value="InterPro"/>
</dbReference>
<dbReference type="InterPro" id="IPR013785">
    <property type="entry name" value="Aldolase_TIM"/>
</dbReference>
<evidence type="ECO:0000259" key="2">
    <source>
        <dbReference type="Pfam" id="PF00724"/>
    </source>
</evidence>
<feature type="domain" description="FAD-binding" evidence="3">
    <location>
        <begin position="3"/>
        <end position="326"/>
    </location>
</feature>
<dbReference type="PANTHER" id="PTHR43303">
    <property type="entry name" value="NADPH DEHYDROGENASE C23G7.10C-RELATED"/>
    <property type="match status" value="1"/>
</dbReference>
<dbReference type="PANTHER" id="PTHR43303:SF3">
    <property type="entry name" value="BLR3436 PROTEIN"/>
    <property type="match status" value="1"/>
</dbReference>
<dbReference type="Proteomes" id="UP000305539">
    <property type="component" value="Unassembled WGS sequence"/>
</dbReference>
<dbReference type="InterPro" id="IPR001155">
    <property type="entry name" value="OxRdtase_FMN_N"/>
</dbReference>
<feature type="region of interest" description="Disordered" evidence="1">
    <location>
        <begin position="770"/>
        <end position="793"/>
    </location>
</feature>
<dbReference type="InterPro" id="IPR036188">
    <property type="entry name" value="FAD/NAD-bd_sf"/>
</dbReference>
<dbReference type="InterPro" id="IPR002938">
    <property type="entry name" value="FAD-bd"/>
</dbReference>
<dbReference type="SUPFAM" id="SSF51395">
    <property type="entry name" value="FMN-linked oxidoreductases"/>
    <property type="match status" value="1"/>
</dbReference>
<dbReference type="GO" id="GO:0003959">
    <property type="term" value="F:NADPH dehydrogenase activity"/>
    <property type="evidence" value="ECO:0007669"/>
    <property type="project" value="InterPro"/>
</dbReference>
<dbReference type="InterPro" id="IPR044152">
    <property type="entry name" value="YqjM-like"/>
</dbReference>
<dbReference type="AlphaFoldDB" id="A0A4V5PMN3"/>
<name>A0A4V5PMN3_9BURK</name>
<dbReference type="Pfam" id="PF00724">
    <property type="entry name" value="Oxidored_FMN"/>
    <property type="match status" value="1"/>
</dbReference>
<feature type="domain" description="NADH:flavin oxidoreductase/NADH oxidase N-terminal" evidence="2">
    <location>
        <begin position="409"/>
        <end position="739"/>
    </location>
</feature>
<accession>A0A4V5PMN3</accession>
<organism evidence="4 5">
    <name type="scientific">Trinickia terrae</name>
    <dbReference type="NCBI Taxonomy" id="2571161"/>
    <lineage>
        <taxon>Bacteria</taxon>
        <taxon>Pseudomonadati</taxon>
        <taxon>Pseudomonadota</taxon>
        <taxon>Betaproteobacteria</taxon>
        <taxon>Burkholderiales</taxon>
        <taxon>Burkholderiaceae</taxon>
        <taxon>Trinickia</taxon>
    </lineage>
</organism>
<dbReference type="PRINTS" id="PR00420">
    <property type="entry name" value="RNGMNOXGNASE"/>
</dbReference>
<comment type="caution">
    <text evidence="4">The sequence shown here is derived from an EMBL/GenBank/DDBJ whole genome shotgun (WGS) entry which is preliminary data.</text>
</comment>
<dbReference type="RefSeq" id="WP_136895784.1">
    <property type="nucleotide sequence ID" value="NZ_SWJE01000007.1"/>
</dbReference>
<evidence type="ECO:0000259" key="3">
    <source>
        <dbReference type="Pfam" id="PF01494"/>
    </source>
</evidence>
<dbReference type="Gene3D" id="3.50.50.60">
    <property type="entry name" value="FAD/NAD(P)-binding domain"/>
    <property type="match status" value="1"/>
</dbReference>
<evidence type="ECO:0000256" key="1">
    <source>
        <dbReference type="SAM" id="MobiDB-lite"/>
    </source>
</evidence>
<dbReference type="GO" id="GO:0071949">
    <property type="term" value="F:FAD binding"/>
    <property type="evidence" value="ECO:0007669"/>
    <property type="project" value="InterPro"/>
</dbReference>
<dbReference type="EMBL" id="SWJE01000007">
    <property type="protein sequence ID" value="TKC88430.1"/>
    <property type="molecule type" value="Genomic_DNA"/>
</dbReference>
<reference evidence="4 5" key="1">
    <citation type="submission" date="2019-04" db="EMBL/GenBank/DDBJ databases">
        <title>Trinickia sp. 7GSK02, isolated from subtropical forest soil.</title>
        <authorList>
            <person name="Gao Z.-H."/>
            <person name="Qiu L.-H."/>
        </authorList>
    </citation>
    <scope>NUCLEOTIDE SEQUENCE [LARGE SCALE GENOMIC DNA]</scope>
    <source>
        <strain evidence="4 5">7GSK02</strain>
    </source>
</reference>
<dbReference type="Gene3D" id="3.30.9.20">
    <property type="match status" value="1"/>
</dbReference>
<dbReference type="OrthoDB" id="8985337at2"/>
<dbReference type="NCBIfam" id="NF006101">
    <property type="entry name" value="PRK08255.1"/>
    <property type="match status" value="1"/>
</dbReference>